<protein>
    <submittedName>
        <fullName evidence="1">Uncharacterized protein</fullName>
    </submittedName>
</protein>
<reference evidence="1 2" key="1">
    <citation type="journal article" date="2016" name="Nat. Commun.">
        <title>Thousands of microbial genomes shed light on interconnected biogeochemical processes in an aquifer system.</title>
        <authorList>
            <person name="Anantharaman K."/>
            <person name="Brown C.T."/>
            <person name="Hug L.A."/>
            <person name="Sharon I."/>
            <person name="Castelle C.J."/>
            <person name="Probst A.J."/>
            <person name="Thomas B.C."/>
            <person name="Singh A."/>
            <person name="Wilkins M.J."/>
            <person name="Karaoz U."/>
            <person name="Brodie E.L."/>
            <person name="Williams K.H."/>
            <person name="Hubbard S.S."/>
            <person name="Banfield J.F."/>
        </authorList>
    </citation>
    <scope>NUCLEOTIDE SEQUENCE [LARGE SCALE GENOMIC DNA]</scope>
</reference>
<accession>A0A1G2GQW9</accession>
<dbReference type="STRING" id="1802126.A3B25_03945"/>
<sequence length="240" mass="25847">MITSSPSSLHRKKLLSLFGLFVFATLIFANDSWAQTSAPRVLLTWQANSYVPISYLGKALPSPNSVIAASVEIIDQGKIADLSKNNVYWYLNGSLVGSGVGKKNVNIRVGSRALQEEELMVQIPGYKGDLILKTIILFIASPTAVIEAPYADRSFGGGSVAVKGVPYFFNVPDLSTLVFNWTVNGQSVPMATSTIEKTTLVANINQDAAPGAQLDIGLTIQDPKERFYYGSGNVTLNLAK</sequence>
<dbReference type="EMBL" id="MHNW01000043">
    <property type="protein sequence ID" value="OGZ52582.1"/>
    <property type="molecule type" value="Genomic_DNA"/>
</dbReference>
<dbReference type="AlphaFoldDB" id="A0A1G2GQW9"/>
<name>A0A1G2GQW9_9BACT</name>
<gene>
    <name evidence="1" type="ORF">A3B25_03945</name>
</gene>
<organism evidence="1 2">
    <name type="scientific">Candidatus Ryanbacteria bacterium RIFCSPLOWO2_01_FULL_48_26</name>
    <dbReference type="NCBI Taxonomy" id="1802126"/>
    <lineage>
        <taxon>Bacteria</taxon>
        <taxon>Candidatus Ryaniibacteriota</taxon>
    </lineage>
</organism>
<comment type="caution">
    <text evidence="1">The sequence shown here is derived from an EMBL/GenBank/DDBJ whole genome shotgun (WGS) entry which is preliminary data.</text>
</comment>
<evidence type="ECO:0000313" key="1">
    <source>
        <dbReference type="EMBL" id="OGZ52582.1"/>
    </source>
</evidence>
<proteinExistence type="predicted"/>
<dbReference type="Proteomes" id="UP000179106">
    <property type="component" value="Unassembled WGS sequence"/>
</dbReference>
<evidence type="ECO:0000313" key="2">
    <source>
        <dbReference type="Proteomes" id="UP000179106"/>
    </source>
</evidence>